<dbReference type="EMBL" id="JANIEX010000361">
    <property type="protein sequence ID" value="KAJ3568189.1"/>
    <property type="molecule type" value="Genomic_DNA"/>
</dbReference>
<protein>
    <recommendedName>
        <fullName evidence="1">Aminoglycoside phosphotransferase domain-containing protein</fullName>
    </recommendedName>
</protein>
<proteinExistence type="predicted"/>
<feature type="domain" description="Aminoglycoside phosphotransferase" evidence="1">
    <location>
        <begin position="69"/>
        <end position="241"/>
    </location>
</feature>
<dbReference type="Proteomes" id="UP001213000">
    <property type="component" value="Unassembled WGS sequence"/>
</dbReference>
<dbReference type="PANTHER" id="PTHR21310:SF58">
    <property type="entry name" value="AMINOGLYCOSIDE PHOSPHOTRANSFERASE DOMAIN-CONTAINING PROTEIN"/>
    <property type="match status" value="1"/>
</dbReference>
<dbReference type="InterPro" id="IPR002575">
    <property type="entry name" value="Aminoglycoside_PTrfase"/>
</dbReference>
<reference evidence="2" key="1">
    <citation type="submission" date="2022-07" db="EMBL/GenBank/DDBJ databases">
        <title>Genome Sequence of Leucocoprinus birnbaumii.</title>
        <authorList>
            <person name="Buettner E."/>
        </authorList>
    </citation>
    <scope>NUCLEOTIDE SEQUENCE</scope>
    <source>
        <strain evidence="2">VT141</strain>
    </source>
</reference>
<keyword evidence="3" id="KW-1185">Reference proteome</keyword>
<evidence type="ECO:0000313" key="3">
    <source>
        <dbReference type="Proteomes" id="UP001213000"/>
    </source>
</evidence>
<gene>
    <name evidence="2" type="ORF">NP233_g5870</name>
</gene>
<dbReference type="PANTHER" id="PTHR21310">
    <property type="entry name" value="AMINOGLYCOSIDE PHOSPHOTRANSFERASE-RELATED-RELATED"/>
    <property type="match status" value="1"/>
</dbReference>
<dbReference type="InterPro" id="IPR011009">
    <property type="entry name" value="Kinase-like_dom_sf"/>
</dbReference>
<sequence length="267" mass="30247">MDDFTYSRRKTLSSFLWSTWLRFRQSIRCRFDRFLLLFSRPSSNSPHLRRLPFGLYAKLGSGGGKNIIQEALALQFVADSTSIPVPKVLDLFDASPSSLEGPVMIISRIRGTPIPRISSLDALTDDQQTKIADVLRDWLKSTSISSVTLWINASTAVGPYRSQDRFHETSCCSMTSSHDPKVCALAAIIRQKRYDISFVHGNVSPDNVLLDKKGVPVGLVGWECADWMSVRGRPSEDVWSHVLVRCLPQYTDELKVERELWKTYTPY</sequence>
<dbReference type="SUPFAM" id="SSF56112">
    <property type="entry name" value="Protein kinase-like (PK-like)"/>
    <property type="match status" value="1"/>
</dbReference>
<evidence type="ECO:0000313" key="2">
    <source>
        <dbReference type="EMBL" id="KAJ3568189.1"/>
    </source>
</evidence>
<comment type="caution">
    <text evidence="2">The sequence shown here is derived from an EMBL/GenBank/DDBJ whole genome shotgun (WGS) entry which is preliminary data.</text>
</comment>
<accession>A0AAD5VS29</accession>
<dbReference type="AlphaFoldDB" id="A0AAD5VS29"/>
<organism evidence="2 3">
    <name type="scientific">Leucocoprinus birnbaumii</name>
    <dbReference type="NCBI Taxonomy" id="56174"/>
    <lineage>
        <taxon>Eukaryota</taxon>
        <taxon>Fungi</taxon>
        <taxon>Dikarya</taxon>
        <taxon>Basidiomycota</taxon>
        <taxon>Agaricomycotina</taxon>
        <taxon>Agaricomycetes</taxon>
        <taxon>Agaricomycetidae</taxon>
        <taxon>Agaricales</taxon>
        <taxon>Agaricineae</taxon>
        <taxon>Agaricaceae</taxon>
        <taxon>Leucocoprinus</taxon>
    </lineage>
</organism>
<name>A0AAD5VS29_9AGAR</name>
<dbReference type="Pfam" id="PF01636">
    <property type="entry name" value="APH"/>
    <property type="match status" value="1"/>
</dbReference>
<dbReference type="InterPro" id="IPR051678">
    <property type="entry name" value="AGP_Transferase"/>
</dbReference>
<evidence type="ECO:0000259" key="1">
    <source>
        <dbReference type="Pfam" id="PF01636"/>
    </source>
</evidence>